<dbReference type="Proteomes" id="UP000270094">
    <property type="component" value="Unassembled WGS sequence"/>
</dbReference>
<sequence length="74" mass="8738">MKESKAMLTWELNQILIILTIVVSCTALTLMLYIYCHYKCGFCRRKQKHSSNLPEVRITMHNDANFDQFVTVQR</sequence>
<keyword evidence="3" id="KW-1185">Reference proteome</keyword>
<keyword evidence="1" id="KW-0472">Membrane</keyword>
<organism evidence="2 3">
    <name type="scientific">Strongylus vulgaris</name>
    <name type="common">Blood worm</name>
    <dbReference type="NCBI Taxonomy" id="40348"/>
    <lineage>
        <taxon>Eukaryota</taxon>
        <taxon>Metazoa</taxon>
        <taxon>Ecdysozoa</taxon>
        <taxon>Nematoda</taxon>
        <taxon>Chromadorea</taxon>
        <taxon>Rhabditida</taxon>
        <taxon>Rhabditina</taxon>
        <taxon>Rhabditomorpha</taxon>
        <taxon>Strongyloidea</taxon>
        <taxon>Strongylidae</taxon>
        <taxon>Strongylus</taxon>
    </lineage>
</organism>
<keyword evidence="1" id="KW-0812">Transmembrane</keyword>
<name>A0A3P7IZ09_STRVU</name>
<gene>
    <name evidence="2" type="ORF">SVUK_LOCUS13428</name>
</gene>
<evidence type="ECO:0000313" key="2">
    <source>
        <dbReference type="EMBL" id="VDM78430.1"/>
    </source>
</evidence>
<feature type="transmembrane region" description="Helical" evidence="1">
    <location>
        <begin position="15"/>
        <end position="36"/>
    </location>
</feature>
<dbReference type="OrthoDB" id="5855105at2759"/>
<protein>
    <submittedName>
        <fullName evidence="2">Uncharacterized protein</fullName>
    </submittedName>
</protein>
<proteinExistence type="predicted"/>
<keyword evidence="1" id="KW-1133">Transmembrane helix</keyword>
<evidence type="ECO:0000256" key="1">
    <source>
        <dbReference type="SAM" id="Phobius"/>
    </source>
</evidence>
<dbReference type="AlphaFoldDB" id="A0A3P7IZ09"/>
<reference evidence="2 3" key="1">
    <citation type="submission" date="2018-11" db="EMBL/GenBank/DDBJ databases">
        <authorList>
            <consortium name="Pathogen Informatics"/>
        </authorList>
    </citation>
    <scope>NUCLEOTIDE SEQUENCE [LARGE SCALE GENOMIC DNA]</scope>
</reference>
<dbReference type="PROSITE" id="PS51257">
    <property type="entry name" value="PROKAR_LIPOPROTEIN"/>
    <property type="match status" value="1"/>
</dbReference>
<evidence type="ECO:0000313" key="3">
    <source>
        <dbReference type="Proteomes" id="UP000270094"/>
    </source>
</evidence>
<accession>A0A3P7IZ09</accession>
<dbReference type="EMBL" id="UYYB01101929">
    <property type="protein sequence ID" value="VDM78430.1"/>
    <property type="molecule type" value="Genomic_DNA"/>
</dbReference>